<feature type="non-terminal residue" evidence="1">
    <location>
        <position position="1"/>
    </location>
</feature>
<gene>
    <name evidence="1" type="ORF">Zm00014a_026779</name>
</gene>
<dbReference type="EMBL" id="NCVQ01000008">
    <property type="protein sequence ID" value="PWZ15870.1"/>
    <property type="molecule type" value="Genomic_DNA"/>
</dbReference>
<sequence>PCLAQLIFSFFTNLSRGSAKQAASAAAYQFSCFSEYTKSNQQAETAFHQLLR</sequence>
<comment type="caution">
    <text evidence="1">The sequence shown here is derived from an EMBL/GenBank/DDBJ whole genome shotgun (WGS) entry which is preliminary data.</text>
</comment>
<proteinExistence type="predicted"/>
<name>A0A3L6E4X3_MAIZE</name>
<accession>A0A3L6E4X3</accession>
<evidence type="ECO:0000313" key="1">
    <source>
        <dbReference type="EMBL" id="PWZ15870.1"/>
    </source>
</evidence>
<dbReference type="AlphaFoldDB" id="A0A3L6E4X3"/>
<reference evidence="1 2" key="1">
    <citation type="journal article" date="2018" name="Nat. Genet.">
        <title>Extensive intraspecific gene order and gene structural variations between Mo17 and other maize genomes.</title>
        <authorList>
            <person name="Sun S."/>
            <person name="Zhou Y."/>
            <person name="Chen J."/>
            <person name="Shi J."/>
            <person name="Zhao H."/>
            <person name="Zhao H."/>
            <person name="Song W."/>
            <person name="Zhang M."/>
            <person name="Cui Y."/>
            <person name="Dong X."/>
            <person name="Liu H."/>
            <person name="Ma X."/>
            <person name="Jiao Y."/>
            <person name="Wang B."/>
            <person name="Wei X."/>
            <person name="Stein J.C."/>
            <person name="Glaubitz J.C."/>
            <person name="Lu F."/>
            <person name="Yu G."/>
            <person name="Liang C."/>
            <person name="Fengler K."/>
            <person name="Li B."/>
            <person name="Rafalski A."/>
            <person name="Schnable P.S."/>
            <person name="Ware D.H."/>
            <person name="Buckler E.S."/>
            <person name="Lai J."/>
        </authorList>
    </citation>
    <scope>NUCLEOTIDE SEQUENCE [LARGE SCALE GENOMIC DNA]</scope>
    <source>
        <strain evidence="2">cv. Missouri 17</strain>
        <tissue evidence="1">Seedling</tissue>
    </source>
</reference>
<dbReference type="Proteomes" id="UP000251960">
    <property type="component" value="Chromosome 7"/>
</dbReference>
<protein>
    <submittedName>
        <fullName evidence="1">Uncharacterized protein</fullName>
    </submittedName>
</protein>
<organism evidence="1 2">
    <name type="scientific">Zea mays</name>
    <name type="common">Maize</name>
    <dbReference type="NCBI Taxonomy" id="4577"/>
    <lineage>
        <taxon>Eukaryota</taxon>
        <taxon>Viridiplantae</taxon>
        <taxon>Streptophyta</taxon>
        <taxon>Embryophyta</taxon>
        <taxon>Tracheophyta</taxon>
        <taxon>Spermatophyta</taxon>
        <taxon>Magnoliopsida</taxon>
        <taxon>Liliopsida</taxon>
        <taxon>Poales</taxon>
        <taxon>Poaceae</taxon>
        <taxon>PACMAD clade</taxon>
        <taxon>Panicoideae</taxon>
        <taxon>Andropogonodae</taxon>
        <taxon>Andropogoneae</taxon>
        <taxon>Tripsacinae</taxon>
        <taxon>Zea</taxon>
    </lineage>
</organism>
<evidence type="ECO:0000313" key="2">
    <source>
        <dbReference type="Proteomes" id="UP000251960"/>
    </source>
</evidence>